<reference evidence="4" key="2">
    <citation type="submission" date="2020-04" db="EMBL/GenBank/DDBJ databases">
        <authorList>
            <consortium name="NCBI Genome Project"/>
        </authorList>
    </citation>
    <scope>NUCLEOTIDE SEQUENCE</scope>
    <source>
        <strain evidence="4">CBS 342.82</strain>
    </source>
</reference>
<dbReference type="GO" id="GO:0043138">
    <property type="term" value="F:3'-5' DNA helicase activity"/>
    <property type="evidence" value="ECO:0007669"/>
    <property type="project" value="TreeGrafter"/>
</dbReference>
<feature type="non-terminal residue" evidence="4">
    <location>
        <position position="360"/>
    </location>
</feature>
<organism evidence="4">
    <name type="scientific">Dissoconium aciculare CBS 342.82</name>
    <dbReference type="NCBI Taxonomy" id="1314786"/>
    <lineage>
        <taxon>Eukaryota</taxon>
        <taxon>Fungi</taxon>
        <taxon>Dikarya</taxon>
        <taxon>Ascomycota</taxon>
        <taxon>Pezizomycotina</taxon>
        <taxon>Dothideomycetes</taxon>
        <taxon>Dothideomycetidae</taxon>
        <taxon>Mycosphaerellales</taxon>
        <taxon>Dissoconiaceae</taxon>
        <taxon>Dissoconium</taxon>
    </lineage>
</organism>
<accession>A0A6J3MCZ4</accession>
<comment type="similarity">
    <text evidence="1">Belongs to the helicase family. RecQ subfamily.</text>
</comment>
<dbReference type="GO" id="GO:0009378">
    <property type="term" value="F:four-way junction helicase activity"/>
    <property type="evidence" value="ECO:0007669"/>
    <property type="project" value="TreeGrafter"/>
</dbReference>
<sequence>MEESIYGRHLQQNPFAMQREQDAFRTVSMDWHRFIQFPSAYDAQQVHPDVHRRIKQEQDDRKFDRWQQIRSIDVDRELQTMYGADARFRGKQRKALQAIISGHARIVVVMRTGGGKSLLFMLPAAASRDGVTIVVMPKIMLQEDMAERCRRDGIPCAIWSDDRAPPYDARIVFVIAESAVSQSFADFVNAKMFNQQLDRIVIDEYHSVMQSTATFRPKVLQLRELAHRQTQIVYLTATLPPRCESAFIATLDIAPSEVFIIRESTVRPNIRYRVVPYDGESATLQQIIADKLAQYPAADRIVVYCRTIREMHRYAEEMGGAVFYSTVGDIQRKREIMRMLTEGEERLFWSTSALGEGIDA</sequence>
<feature type="domain" description="Helicase ATP-binding" evidence="2">
    <location>
        <begin position="97"/>
        <end position="257"/>
    </location>
</feature>
<dbReference type="GO" id="GO:0005694">
    <property type="term" value="C:chromosome"/>
    <property type="evidence" value="ECO:0007669"/>
    <property type="project" value="TreeGrafter"/>
</dbReference>
<dbReference type="PANTHER" id="PTHR13710:SF154">
    <property type="entry name" value="RECQ HELICASE, PUTATIVE (AFU_ORTHOLOGUE AFUA_6G14720)-RELATED"/>
    <property type="match status" value="1"/>
</dbReference>
<proteinExistence type="inferred from homology"/>
<evidence type="ECO:0000313" key="3">
    <source>
        <dbReference type="Proteomes" id="UP000504637"/>
    </source>
</evidence>
<dbReference type="Pfam" id="PF00270">
    <property type="entry name" value="DEAD"/>
    <property type="match status" value="1"/>
</dbReference>
<keyword evidence="4" id="KW-0378">Hydrolase</keyword>
<dbReference type="SUPFAM" id="SSF52540">
    <property type="entry name" value="P-loop containing nucleoside triphosphate hydrolases"/>
    <property type="match status" value="1"/>
</dbReference>
<dbReference type="InterPro" id="IPR011545">
    <property type="entry name" value="DEAD/DEAH_box_helicase_dom"/>
</dbReference>
<keyword evidence="3" id="KW-1185">Reference proteome</keyword>
<dbReference type="RefSeq" id="XP_033462784.1">
    <property type="nucleotide sequence ID" value="XM_033601022.1"/>
</dbReference>
<dbReference type="PROSITE" id="PS51192">
    <property type="entry name" value="HELICASE_ATP_BIND_1"/>
    <property type="match status" value="1"/>
</dbReference>
<dbReference type="AlphaFoldDB" id="A0A6J3MCZ4"/>
<dbReference type="GeneID" id="54358822"/>
<dbReference type="GO" id="GO:0003676">
    <property type="term" value="F:nucleic acid binding"/>
    <property type="evidence" value="ECO:0007669"/>
    <property type="project" value="InterPro"/>
</dbReference>
<dbReference type="PANTHER" id="PTHR13710">
    <property type="entry name" value="DNA HELICASE RECQ FAMILY MEMBER"/>
    <property type="match status" value="1"/>
</dbReference>
<dbReference type="GO" id="GO:0005524">
    <property type="term" value="F:ATP binding"/>
    <property type="evidence" value="ECO:0007669"/>
    <property type="project" value="InterPro"/>
</dbReference>
<evidence type="ECO:0000313" key="4">
    <source>
        <dbReference type="RefSeq" id="XP_033462784.1"/>
    </source>
</evidence>
<dbReference type="OrthoDB" id="2608216at2759"/>
<evidence type="ECO:0000256" key="1">
    <source>
        <dbReference type="ARBA" id="ARBA00005446"/>
    </source>
</evidence>
<name>A0A6J3MCZ4_9PEZI</name>
<gene>
    <name evidence="4" type="ORF">K489DRAFT_314556</name>
</gene>
<evidence type="ECO:0000259" key="2">
    <source>
        <dbReference type="PROSITE" id="PS51192"/>
    </source>
</evidence>
<dbReference type="SMART" id="SM00487">
    <property type="entry name" value="DEXDc"/>
    <property type="match status" value="1"/>
</dbReference>
<dbReference type="InterPro" id="IPR027417">
    <property type="entry name" value="P-loop_NTPase"/>
</dbReference>
<dbReference type="GO" id="GO:0000724">
    <property type="term" value="P:double-strand break repair via homologous recombination"/>
    <property type="evidence" value="ECO:0007669"/>
    <property type="project" value="TreeGrafter"/>
</dbReference>
<dbReference type="Gene3D" id="3.40.50.300">
    <property type="entry name" value="P-loop containing nucleotide triphosphate hydrolases"/>
    <property type="match status" value="2"/>
</dbReference>
<dbReference type="InterPro" id="IPR014001">
    <property type="entry name" value="Helicase_ATP-bd"/>
</dbReference>
<protein>
    <submittedName>
        <fullName evidence="4">P-loop containing nucleoside triphosphate hydrolase protein</fullName>
    </submittedName>
</protein>
<dbReference type="GO" id="GO:0005737">
    <property type="term" value="C:cytoplasm"/>
    <property type="evidence" value="ECO:0007669"/>
    <property type="project" value="TreeGrafter"/>
</dbReference>
<dbReference type="GO" id="GO:0016787">
    <property type="term" value="F:hydrolase activity"/>
    <property type="evidence" value="ECO:0007669"/>
    <property type="project" value="UniProtKB-KW"/>
</dbReference>
<reference evidence="4" key="1">
    <citation type="submission" date="2020-01" db="EMBL/GenBank/DDBJ databases">
        <authorList>
            <consortium name="DOE Joint Genome Institute"/>
            <person name="Haridas S."/>
            <person name="Albert R."/>
            <person name="Binder M."/>
            <person name="Bloem J."/>
            <person name="Labutti K."/>
            <person name="Salamov A."/>
            <person name="Andreopoulos B."/>
            <person name="Baker S.E."/>
            <person name="Barry K."/>
            <person name="Bills G."/>
            <person name="Bluhm B.H."/>
            <person name="Cannon C."/>
            <person name="Castanera R."/>
            <person name="Culley D.E."/>
            <person name="Daum C."/>
            <person name="Ezra D."/>
            <person name="Gonzalez J.B."/>
            <person name="Henrissat B."/>
            <person name="Kuo A."/>
            <person name="Liang C."/>
            <person name="Lipzen A."/>
            <person name="Lutzoni F."/>
            <person name="Magnuson J."/>
            <person name="Mondo S."/>
            <person name="Nolan M."/>
            <person name="Ohm R."/>
            <person name="Pangilinan J."/>
            <person name="Park H.-J."/>
            <person name="Ramirez L."/>
            <person name="Alfaro M."/>
            <person name="Sun H."/>
            <person name="Tritt A."/>
            <person name="Yoshinaga Y."/>
            <person name="Zwiers L.-H."/>
            <person name="Turgeon B.G."/>
            <person name="Goodwin S.B."/>
            <person name="Spatafora J.W."/>
            <person name="Crous P.W."/>
            <person name="Grigoriev I.V."/>
        </authorList>
    </citation>
    <scope>NUCLEOTIDE SEQUENCE</scope>
    <source>
        <strain evidence="4">CBS 342.82</strain>
    </source>
</reference>
<reference evidence="4" key="3">
    <citation type="submission" date="2025-08" db="UniProtKB">
        <authorList>
            <consortium name="RefSeq"/>
        </authorList>
    </citation>
    <scope>IDENTIFICATION</scope>
    <source>
        <strain evidence="4">CBS 342.82</strain>
    </source>
</reference>
<dbReference type="Proteomes" id="UP000504637">
    <property type="component" value="Unplaced"/>
</dbReference>